<evidence type="ECO:0000313" key="2">
    <source>
        <dbReference type="Proteomes" id="UP001360560"/>
    </source>
</evidence>
<proteinExistence type="predicted"/>
<dbReference type="AlphaFoldDB" id="A0AAV5QJA5"/>
<dbReference type="GO" id="GO:0005759">
    <property type="term" value="C:mitochondrial matrix"/>
    <property type="evidence" value="ECO:0007669"/>
    <property type="project" value="TreeGrafter"/>
</dbReference>
<dbReference type="GO" id="GO:0033615">
    <property type="term" value="P:mitochondrial proton-transporting ATP synthase complex assembly"/>
    <property type="evidence" value="ECO:0007669"/>
    <property type="project" value="InterPro"/>
</dbReference>
<reference evidence="1 2" key="1">
    <citation type="journal article" date="2023" name="Elife">
        <title>Identification of key yeast species and microbe-microbe interactions impacting larval growth of Drosophila in the wild.</title>
        <authorList>
            <person name="Mure A."/>
            <person name="Sugiura Y."/>
            <person name="Maeda R."/>
            <person name="Honda K."/>
            <person name="Sakurai N."/>
            <person name="Takahashi Y."/>
            <person name="Watada M."/>
            <person name="Katoh T."/>
            <person name="Gotoh A."/>
            <person name="Gotoh Y."/>
            <person name="Taniguchi I."/>
            <person name="Nakamura K."/>
            <person name="Hayashi T."/>
            <person name="Katayama T."/>
            <person name="Uemura T."/>
            <person name="Hattori Y."/>
        </authorList>
    </citation>
    <scope>NUCLEOTIDE SEQUENCE [LARGE SCALE GENOMIC DNA]</scope>
    <source>
        <strain evidence="1 2">SC-9</strain>
    </source>
</reference>
<keyword evidence="2" id="KW-1185">Reference proteome</keyword>
<name>A0AAV5QJA5_9ASCO</name>
<dbReference type="InterPro" id="IPR039196">
    <property type="entry name" value="Fmc1"/>
</dbReference>
<dbReference type="RefSeq" id="XP_064851657.1">
    <property type="nucleotide sequence ID" value="XM_064995585.1"/>
</dbReference>
<sequence>MSSATLRSNYRRLYRELLRQNKRIYELHKADESKKHDALLKYQRINLIRDGKRPEEIDQIMKIRKDTIEQQQLKEKLKGKFINSLGFADNNLRSILHLKDLEEQSAIQLTYITETFLKSQRTYEELVQRYNPGMTMSQEEKVKKTARRVGLDVPDAYN</sequence>
<accession>A0AAV5QJA5</accession>
<organism evidence="1 2">
    <name type="scientific">Saccharomycopsis crataegensis</name>
    <dbReference type="NCBI Taxonomy" id="43959"/>
    <lineage>
        <taxon>Eukaryota</taxon>
        <taxon>Fungi</taxon>
        <taxon>Dikarya</taxon>
        <taxon>Ascomycota</taxon>
        <taxon>Saccharomycotina</taxon>
        <taxon>Saccharomycetes</taxon>
        <taxon>Saccharomycopsidaceae</taxon>
        <taxon>Saccharomycopsis</taxon>
    </lineage>
</organism>
<dbReference type="PANTHER" id="PTHR28015:SF1">
    <property type="entry name" value="ATP SYNTHASE ASSEMBLY FACTOR FMC1, MITOCHONDRIAL"/>
    <property type="match status" value="1"/>
</dbReference>
<dbReference type="PANTHER" id="PTHR28015">
    <property type="entry name" value="ATP SYNTHASE ASSEMBLY FACTOR FMC1, MITOCHONDRIAL"/>
    <property type="match status" value="1"/>
</dbReference>
<comment type="caution">
    <text evidence="1">The sequence shown here is derived from an EMBL/GenBank/DDBJ whole genome shotgun (WGS) entry which is preliminary data.</text>
</comment>
<dbReference type="Proteomes" id="UP001360560">
    <property type="component" value="Unassembled WGS sequence"/>
</dbReference>
<dbReference type="EMBL" id="BTFZ01000003">
    <property type="protein sequence ID" value="GMM34657.1"/>
    <property type="molecule type" value="Genomic_DNA"/>
</dbReference>
<protein>
    <submittedName>
        <fullName evidence="1">Fmc1 protein</fullName>
    </submittedName>
</protein>
<dbReference type="Pfam" id="PF13233">
    <property type="entry name" value="Complex1_LYR_2"/>
    <property type="match status" value="1"/>
</dbReference>
<dbReference type="GeneID" id="90072636"/>
<evidence type="ECO:0000313" key="1">
    <source>
        <dbReference type="EMBL" id="GMM34657.1"/>
    </source>
</evidence>
<gene>
    <name evidence="1" type="ORF">DASC09_019820</name>
</gene>